<evidence type="ECO:0000259" key="1">
    <source>
        <dbReference type="PROSITE" id="PS51186"/>
    </source>
</evidence>
<organism evidence="2 3">
    <name type="scientific">Pseudocercospora fuligena</name>
    <dbReference type="NCBI Taxonomy" id="685502"/>
    <lineage>
        <taxon>Eukaryota</taxon>
        <taxon>Fungi</taxon>
        <taxon>Dikarya</taxon>
        <taxon>Ascomycota</taxon>
        <taxon>Pezizomycotina</taxon>
        <taxon>Dothideomycetes</taxon>
        <taxon>Dothideomycetidae</taxon>
        <taxon>Mycosphaerellales</taxon>
        <taxon>Mycosphaerellaceae</taxon>
        <taxon>Pseudocercospora</taxon>
    </lineage>
</organism>
<dbReference type="Proteomes" id="UP000660729">
    <property type="component" value="Unassembled WGS sequence"/>
</dbReference>
<dbReference type="InterPro" id="IPR000182">
    <property type="entry name" value="GNAT_dom"/>
</dbReference>
<dbReference type="PANTHER" id="PTHR42791">
    <property type="entry name" value="GNAT FAMILY ACETYLTRANSFERASE"/>
    <property type="match status" value="1"/>
</dbReference>
<proteinExistence type="predicted"/>
<dbReference type="PANTHER" id="PTHR42791:SF2">
    <property type="entry name" value="N-ACETYLTRANSFERASE DOMAIN-CONTAINING PROTEIN"/>
    <property type="match status" value="1"/>
</dbReference>
<dbReference type="InterPro" id="IPR052523">
    <property type="entry name" value="Trichothecene_AcTrans"/>
</dbReference>
<dbReference type="InterPro" id="IPR016181">
    <property type="entry name" value="Acyl_CoA_acyltransferase"/>
</dbReference>
<dbReference type="Pfam" id="PF00583">
    <property type="entry name" value="Acetyltransf_1"/>
    <property type="match status" value="1"/>
</dbReference>
<dbReference type="PROSITE" id="PS51186">
    <property type="entry name" value="GNAT"/>
    <property type="match status" value="1"/>
</dbReference>
<reference evidence="2" key="1">
    <citation type="submission" date="2020-04" db="EMBL/GenBank/DDBJ databases">
        <title>Draft genome resource of the tomato pathogen Pseudocercospora fuligena.</title>
        <authorList>
            <person name="Zaccaron A."/>
        </authorList>
    </citation>
    <scope>NUCLEOTIDE SEQUENCE</scope>
    <source>
        <strain evidence="2">PF001</strain>
    </source>
</reference>
<accession>A0A8H6VQL6</accession>
<dbReference type="Gene3D" id="3.40.630.30">
    <property type="match status" value="1"/>
</dbReference>
<dbReference type="OrthoDB" id="2115692at2759"/>
<sequence>MKRLTQVNSDTGPGLANHDADTARGTGALYLNFNFALIGNTEFMASSAAGNQSKLNFSIVEATPDHVPSCSTIMPRAFHSNNEYVRKCFPDTPLVGSWWSKIFLDEIASEDCHVLIAVAEYDSPSTKVFGILCMRLLEADDVSAGFYSLYPFTPDHNFEMFKPAMDAMIEGRTKVFSGTGKKHWLIELFGVDHGYKGLGLGRKLLEKCFEIADERSEDVFVEANASAAGMYMKMGFESQGSVMMPGDLKYEEFMLVRRTKTAC</sequence>
<comment type="caution">
    <text evidence="2">The sequence shown here is derived from an EMBL/GenBank/DDBJ whole genome shotgun (WGS) entry which is preliminary data.</text>
</comment>
<dbReference type="AlphaFoldDB" id="A0A8H6VQL6"/>
<name>A0A8H6VQL6_9PEZI</name>
<evidence type="ECO:0000313" key="2">
    <source>
        <dbReference type="EMBL" id="KAF7196934.1"/>
    </source>
</evidence>
<dbReference type="CDD" id="cd04301">
    <property type="entry name" value="NAT_SF"/>
    <property type="match status" value="1"/>
</dbReference>
<protein>
    <recommendedName>
        <fullName evidence="1">N-acetyltransferase domain-containing protein</fullName>
    </recommendedName>
</protein>
<feature type="domain" description="N-acetyltransferase" evidence="1">
    <location>
        <begin position="68"/>
        <end position="257"/>
    </location>
</feature>
<keyword evidence="3" id="KW-1185">Reference proteome</keyword>
<dbReference type="EMBL" id="JABCIY010000022">
    <property type="protein sequence ID" value="KAF7196934.1"/>
    <property type="molecule type" value="Genomic_DNA"/>
</dbReference>
<gene>
    <name evidence="2" type="ORF">HII31_01852</name>
</gene>
<dbReference type="GO" id="GO:0016747">
    <property type="term" value="F:acyltransferase activity, transferring groups other than amino-acyl groups"/>
    <property type="evidence" value="ECO:0007669"/>
    <property type="project" value="InterPro"/>
</dbReference>
<dbReference type="SUPFAM" id="SSF55729">
    <property type="entry name" value="Acyl-CoA N-acyltransferases (Nat)"/>
    <property type="match status" value="1"/>
</dbReference>
<evidence type="ECO:0000313" key="3">
    <source>
        <dbReference type="Proteomes" id="UP000660729"/>
    </source>
</evidence>